<evidence type="ECO:0000313" key="2">
    <source>
        <dbReference type="Proteomes" id="UP000318681"/>
    </source>
</evidence>
<name>A0A558QZG5_9SPHN</name>
<keyword evidence="2" id="KW-1185">Reference proteome</keyword>
<comment type="caution">
    <text evidence="1">The sequence shown here is derived from an EMBL/GenBank/DDBJ whole genome shotgun (WGS) entry which is preliminary data.</text>
</comment>
<dbReference type="RefSeq" id="WP_145153430.1">
    <property type="nucleotide sequence ID" value="NZ_VNIM01000064.1"/>
</dbReference>
<dbReference type="Proteomes" id="UP000318681">
    <property type="component" value="Unassembled WGS sequence"/>
</dbReference>
<gene>
    <name evidence="1" type="ORF">FOY91_14530</name>
</gene>
<organism evidence="1 2">
    <name type="scientific">Alterirhizorhabdus solaris</name>
    <dbReference type="NCBI Taxonomy" id="2529389"/>
    <lineage>
        <taxon>Bacteria</taxon>
        <taxon>Pseudomonadati</taxon>
        <taxon>Pseudomonadota</taxon>
        <taxon>Alphaproteobacteria</taxon>
        <taxon>Sphingomonadales</taxon>
        <taxon>Rhizorhabdaceae</taxon>
        <taxon>Alterirhizorhabdus</taxon>
    </lineage>
</organism>
<proteinExistence type="predicted"/>
<accession>A0A558QZG5</accession>
<sequence>MRPLHLQLALTVVAGAALGLFGGNATIAGMAPPPTNTVAGQPYEASGLDPADNATGPAAYADANPEMARYARIADACDDCSDYDLGFRFAAARHVRESAQCMDFTWSYQRGCLAWLRES</sequence>
<dbReference type="EMBL" id="VNIM01000064">
    <property type="protein sequence ID" value="TVV72478.1"/>
    <property type="molecule type" value="Genomic_DNA"/>
</dbReference>
<reference evidence="1 2" key="1">
    <citation type="submission" date="2019-07" db="EMBL/GenBank/DDBJ databases">
        <title>Sphingomonas solaris sp. nov., isolated from a solar panel from Boston, Massachusetts.</title>
        <authorList>
            <person name="Tanner K."/>
            <person name="Pascual J."/>
            <person name="Mancuso C."/>
            <person name="Pereto J."/>
            <person name="Khalil A."/>
            <person name="Vilanova C."/>
        </authorList>
    </citation>
    <scope>NUCLEOTIDE SEQUENCE [LARGE SCALE GENOMIC DNA]</scope>
    <source>
        <strain evidence="1 2">R4DWN</strain>
    </source>
</reference>
<dbReference type="OrthoDB" id="7565069at2"/>
<evidence type="ECO:0000313" key="1">
    <source>
        <dbReference type="EMBL" id="TVV72478.1"/>
    </source>
</evidence>
<protein>
    <submittedName>
        <fullName evidence="1">Uncharacterized protein</fullName>
    </submittedName>
</protein>
<dbReference type="AlphaFoldDB" id="A0A558QZG5"/>